<evidence type="ECO:0000313" key="12">
    <source>
        <dbReference type="EnsemblMetazoa" id="SCAU009890-PA"/>
    </source>
</evidence>
<dbReference type="InterPro" id="IPR027417">
    <property type="entry name" value="P-loop_NTPase"/>
</dbReference>
<organism evidence="12 13">
    <name type="scientific">Stomoxys calcitrans</name>
    <name type="common">Stable fly</name>
    <name type="synonym">Conops calcitrans</name>
    <dbReference type="NCBI Taxonomy" id="35570"/>
    <lineage>
        <taxon>Eukaryota</taxon>
        <taxon>Metazoa</taxon>
        <taxon>Ecdysozoa</taxon>
        <taxon>Arthropoda</taxon>
        <taxon>Hexapoda</taxon>
        <taxon>Insecta</taxon>
        <taxon>Pterygota</taxon>
        <taxon>Neoptera</taxon>
        <taxon>Endopterygota</taxon>
        <taxon>Diptera</taxon>
        <taxon>Brachycera</taxon>
        <taxon>Muscomorpha</taxon>
        <taxon>Muscoidea</taxon>
        <taxon>Muscidae</taxon>
        <taxon>Stomoxys</taxon>
    </lineage>
</organism>
<evidence type="ECO:0000256" key="7">
    <source>
        <dbReference type="ARBA" id="ARBA00022989"/>
    </source>
</evidence>
<gene>
    <name evidence="12" type="primary">106084504</name>
</gene>
<feature type="domain" description="ABC transporter" evidence="11">
    <location>
        <begin position="138"/>
        <end position="378"/>
    </location>
</feature>
<dbReference type="InterPro" id="IPR050352">
    <property type="entry name" value="ABCG_transporters"/>
</dbReference>
<comment type="subcellular location">
    <subcellularLocation>
        <location evidence="1">Membrane</location>
        <topology evidence="1">Multi-pass membrane protein</topology>
    </subcellularLocation>
</comment>
<dbReference type="InterPro" id="IPR013525">
    <property type="entry name" value="ABC2_TM"/>
</dbReference>
<evidence type="ECO:0000256" key="2">
    <source>
        <dbReference type="ARBA" id="ARBA00005814"/>
    </source>
</evidence>
<feature type="region of interest" description="Disordered" evidence="9">
    <location>
        <begin position="450"/>
        <end position="471"/>
    </location>
</feature>
<dbReference type="Pfam" id="PF00005">
    <property type="entry name" value="ABC_tran"/>
    <property type="match status" value="1"/>
</dbReference>
<evidence type="ECO:0000313" key="13">
    <source>
        <dbReference type="Proteomes" id="UP000095300"/>
    </source>
</evidence>
<evidence type="ECO:0000259" key="11">
    <source>
        <dbReference type="PROSITE" id="PS50893"/>
    </source>
</evidence>
<feature type="transmembrane region" description="Helical" evidence="10">
    <location>
        <begin position="705"/>
        <end position="725"/>
    </location>
</feature>
<dbReference type="GO" id="GO:0005886">
    <property type="term" value="C:plasma membrane"/>
    <property type="evidence" value="ECO:0007669"/>
    <property type="project" value="TreeGrafter"/>
</dbReference>
<evidence type="ECO:0000256" key="10">
    <source>
        <dbReference type="SAM" id="Phobius"/>
    </source>
</evidence>
<dbReference type="Pfam" id="PF19055">
    <property type="entry name" value="ABC2_membrane_7"/>
    <property type="match status" value="1"/>
</dbReference>
<dbReference type="PANTHER" id="PTHR48041">
    <property type="entry name" value="ABC TRANSPORTER G FAMILY MEMBER 28"/>
    <property type="match status" value="1"/>
</dbReference>
<feature type="transmembrane region" description="Helical" evidence="10">
    <location>
        <begin position="566"/>
        <end position="586"/>
    </location>
</feature>
<evidence type="ECO:0000256" key="6">
    <source>
        <dbReference type="ARBA" id="ARBA00022840"/>
    </source>
</evidence>
<dbReference type="AlphaFoldDB" id="A0A1I8PPE8"/>
<dbReference type="PROSITE" id="PS50893">
    <property type="entry name" value="ABC_TRANSPORTER_2"/>
    <property type="match status" value="1"/>
</dbReference>
<feature type="transmembrane region" description="Helical" evidence="10">
    <location>
        <begin position="640"/>
        <end position="667"/>
    </location>
</feature>
<sequence length="818" mass="91109">MAESMHNPLSTLAHLEEATKPVDDEDSDVITLNILNNMQQTPGVTTSLHNELNTLPTLTTTAAARPTTPPMSRFPKRLFSRKPEGLSLNIAEKYEDSSSSTTPKISTLQPANDPRTPPSTTSTIFPHEENRTVKQINIGFDNIRYSARLGFFRRETKDILHGITGFFKAGELSAVVGPSGAGKSTCLNILSGYTAFGYSGDVMVNDEVRDIKAFKPNVAFITQDTSLQPYLTVKEAMHFSANLKIGTHMSKSAKRERVKKILEAIGMYENRHTRTGKLSGGQKKRLSIALELVNNPPVLILDEPTSGLDSSTSNQCISLLKKLALEGRTVICTIHQPSALTFEMFDHLYAIAGGSCIYSGGTQNLVPFLADVGLQCPESYNPADYLMEIATDDYGPQNDKLIAKIENGRNNSYRQTKAARAKQMEAMQKIDKMMASGLMTPVTAPALSTPLPATHTANGSLNGPYTNGPTTTASAHPYHYHNSHHKPLTPIKEMTSRIGDSHGILSDYNNAKDDGASTVENGCCPSQKSKNLCKSENIYATPFYRQLGILLLRTFLILWRDKSLTLMRFIIHLVTALMIGFLYYGIGNEAVNALNNFRYCFYSIMFIMYSAFSSILVKFPLEFPIVSREHFNRWYSLRAYYVAITLADIPIQLVCTTVYIVITYILTDQPGDVFRVVLFCVIIFLTALVGQSIGLAVGASLSIKLAAILGPFFICPFLTFSGFFVQEKHAPDFLKWLFQTSFLKYSFEGSVMALFGFDRPRLECHALYCHYSRPQVFLKDVDMLEANYEVAIIFLVSVFLGLRILAFYIMSFRLRLFR</sequence>
<keyword evidence="13" id="KW-1185">Reference proteome</keyword>
<feature type="compositionally biased region" description="Polar residues" evidence="9">
    <location>
        <begin position="455"/>
        <end position="471"/>
    </location>
</feature>
<evidence type="ECO:0000256" key="3">
    <source>
        <dbReference type="ARBA" id="ARBA00022448"/>
    </source>
</evidence>
<dbReference type="InterPro" id="IPR017871">
    <property type="entry name" value="ABC_transporter-like_CS"/>
</dbReference>
<feature type="transmembrane region" description="Helical" evidence="10">
    <location>
        <begin position="790"/>
        <end position="810"/>
    </location>
</feature>
<keyword evidence="4 10" id="KW-0812">Transmembrane</keyword>
<feature type="transmembrane region" description="Helical" evidence="10">
    <location>
        <begin position="673"/>
        <end position="698"/>
    </location>
</feature>
<dbReference type="InterPro" id="IPR043926">
    <property type="entry name" value="ABCG_dom"/>
</dbReference>
<dbReference type="PROSITE" id="PS00211">
    <property type="entry name" value="ABC_TRANSPORTER_1"/>
    <property type="match status" value="1"/>
</dbReference>
<evidence type="ECO:0000256" key="8">
    <source>
        <dbReference type="ARBA" id="ARBA00023136"/>
    </source>
</evidence>
<evidence type="ECO:0000256" key="5">
    <source>
        <dbReference type="ARBA" id="ARBA00022741"/>
    </source>
</evidence>
<keyword evidence="6" id="KW-0067">ATP-binding</keyword>
<dbReference type="EnsemblMetazoa" id="SCAU009890-RA">
    <property type="protein sequence ID" value="SCAU009890-PA"/>
    <property type="gene ID" value="SCAU009890"/>
</dbReference>
<name>A0A1I8PPE8_STOCA</name>
<comment type="similarity">
    <text evidence="2">Belongs to the ABC transporter superfamily. ABCG family. Eye pigment precursor importer (TC 3.A.1.204) subfamily.</text>
</comment>
<protein>
    <recommendedName>
        <fullName evidence="11">ABC transporter domain-containing protein</fullName>
    </recommendedName>
</protein>
<evidence type="ECO:0000256" key="1">
    <source>
        <dbReference type="ARBA" id="ARBA00004141"/>
    </source>
</evidence>
<dbReference type="PANTHER" id="PTHR48041:SF133">
    <property type="entry name" value="GH24286P"/>
    <property type="match status" value="1"/>
</dbReference>
<dbReference type="GO" id="GO:0016887">
    <property type="term" value="F:ATP hydrolysis activity"/>
    <property type="evidence" value="ECO:0007669"/>
    <property type="project" value="InterPro"/>
</dbReference>
<evidence type="ECO:0000256" key="9">
    <source>
        <dbReference type="SAM" id="MobiDB-lite"/>
    </source>
</evidence>
<dbReference type="InterPro" id="IPR003593">
    <property type="entry name" value="AAA+_ATPase"/>
</dbReference>
<evidence type="ECO:0000256" key="4">
    <source>
        <dbReference type="ARBA" id="ARBA00022692"/>
    </source>
</evidence>
<keyword evidence="7 10" id="KW-1133">Transmembrane helix</keyword>
<dbReference type="GO" id="GO:0005524">
    <property type="term" value="F:ATP binding"/>
    <property type="evidence" value="ECO:0007669"/>
    <property type="project" value="UniProtKB-KW"/>
</dbReference>
<proteinExistence type="inferred from homology"/>
<feature type="transmembrane region" description="Helical" evidence="10">
    <location>
        <begin position="601"/>
        <end position="619"/>
    </location>
</feature>
<dbReference type="InterPro" id="IPR003439">
    <property type="entry name" value="ABC_transporter-like_ATP-bd"/>
</dbReference>
<dbReference type="OrthoDB" id="66620at2759"/>
<keyword evidence="3" id="KW-0813">Transport</keyword>
<reference evidence="12" key="1">
    <citation type="submission" date="2020-05" db="UniProtKB">
        <authorList>
            <consortium name="EnsemblMetazoa"/>
        </authorList>
    </citation>
    <scope>IDENTIFICATION</scope>
    <source>
        <strain evidence="12">USDA</strain>
    </source>
</reference>
<dbReference type="SMART" id="SM00382">
    <property type="entry name" value="AAA"/>
    <property type="match status" value="1"/>
</dbReference>
<feature type="compositionally biased region" description="Polar residues" evidence="9">
    <location>
        <begin position="97"/>
        <end position="110"/>
    </location>
</feature>
<dbReference type="GO" id="GO:0140359">
    <property type="term" value="F:ABC-type transporter activity"/>
    <property type="evidence" value="ECO:0007669"/>
    <property type="project" value="InterPro"/>
</dbReference>
<keyword evidence="5" id="KW-0547">Nucleotide-binding</keyword>
<keyword evidence="8 10" id="KW-0472">Membrane</keyword>
<dbReference type="Gene3D" id="3.40.50.300">
    <property type="entry name" value="P-loop containing nucleotide triphosphate hydrolases"/>
    <property type="match status" value="1"/>
</dbReference>
<dbReference type="Pfam" id="PF01061">
    <property type="entry name" value="ABC2_membrane"/>
    <property type="match status" value="1"/>
</dbReference>
<dbReference type="VEuPathDB" id="VectorBase:SCAU009890"/>
<accession>A0A1I8PPE8</accession>
<feature type="region of interest" description="Disordered" evidence="9">
    <location>
        <begin position="93"/>
        <end position="125"/>
    </location>
</feature>
<dbReference type="CDD" id="cd03213">
    <property type="entry name" value="ABCG_EPDR"/>
    <property type="match status" value="1"/>
</dbReference>
<dbReference type="Proteomes" id="UP000095300">
    <property type="component" value="Unassembled WGS sequence"/>
</dbReference>
<dbReference type="STRING" id="35570.A0A1I8PPE8"/>
<dbReference type="FunFam" id="3.40.50.300:FF:001077">
    <property type="entry name" value="Uncharacterized protein, isoform A"/>
    <property type="match status" value="1"/>
</dbReference>
<dbReference type="SUPFAM" id="SSF52540">
    <property type="entry name" value="P-loop containing nucleoside triphosphate hydrolases"/>
    <property type="match status" value="1"/>
</dbReference>